<feature type="region of interest" description="Disordered" evidence="1">
    <location>
        <begin position="45"/>
        <end position="66"/>
    </location>
</feature>
<reference evidence="2" key="1">
    <citation type="submission" date="2021-01" db="EMBL/GenBank/DDBJ databases">
        <title>Adiantum capillus-veneris genome.</title>
        <authorList>
            <person name="Fang Y."/>
            <person name="Liao Q."/>
        </authorList>
    </citation>
    <scope>NUCLEOTIDE SEQUENCE</scope>
    <source>
        <strain evidence="2">H3</strain>
        <tissue evidence="2">Leaf</tissue>
    </source>
</reference>
<comment type="caution">
    <text evidence="2">The sequence shown here is derived from an EMBL/GenBank/DDBJ whole genome shotgun (WGS) entry which is preliminary data.</text>
</comment>
<sequence length="165" mass="18389">MVPSQGNMLADSTMDAQIPGECAHGRQVIFVDKVEAVVMDEIPYSEIGEEHESSGGSSFNGDSTWETDSTSSRYDIYDIMHVDEVFTEQHETSIETPCVDQGIGQPSLLLRDDRVSKVGVMLLIDILLKVGFAPFAKLFGCRLCYREPSSRQEPNDVWCRCFGGW</sequence>
<dbReference type="Proteomes" id="UP000886520">
    <property type="component" value="Chromosome 13"/>
</dbReference>
<evidence type="ECO:0000256" key="1">
    <source>
        <dbReference type="SAM" id="MobiDB-lite"/>
    </source>
</evidence>
<name>A0A9D4UPW8_ADICA</name>
<accession>A0A9D4UPW8</accession>
<keyword evidence="3" id="KW-1185">Reference proteome</keyword>
<proteinExistence type="predicted"/>
<organism evidence="2 3">
    <name type="scientific">Adiantum capillus-veneris</name>
    <name type="common">Maidenhair fern</name>
    <dbReference type="NCBI Taxonomy" id="13818"/>
    <lineage>
        <taxon>Eukaryota</taxon>
        <taxon>Viridiplantae</taxon>
        <taxon>Streptophyta</taxon>
        <taxon>Embryophyta</taxon>
        <taxon>Tracheophyta</taxon>
        <taxon>Polypodiopsida</taxon>
        <taxon>Polypodiidae</taxon>
        <taxon>Polypodiales</taxon>
        <taxon>Pteridineae</taxon>
        <taxon>Pteridaceae</taxon>
        <taxon>Vittarioideae</taxon>
        <taxon>Adiantum</taxon>
    </lineage>
</organism>
<evidence type="ECO:0000313" key="3">
    <source>
        <dbReference type="Proteomes" id="UP000886520"/>
    </source>
</evidence>
<protein>
    <submittedName>
        <fullName evidence="2">Uncharacterized protein</fullName>
    </submittedName>
</protein>
<gene>
    <name evidence="2" type="ORF">GOP47_0014047</name>
</gene>
<dbReference type="AlphaFoldDB" id="A0A9D4UPW8"/>
<evidence type="ECO:0000313" key="2">
    <source>
        <dbReference type="EMBL" id="KAI5071796.1"/>
    </source>
</evidence>
<dbReference type="EMBL" id="JABFUD020000013">
    <property type="protein sequence ID" value="KAI5071796.1"/>
    <property type="molecule type" value="Genomic_DNA"/>
</dbReference>